<dbReference type="AlphaFoldDB" id="A0A7Z0WKY0"/>
<dbReference type="RefSeq" id="WP_075134628.1">
    <property type="nucleotide sequence ID" value="NZ_MSIF01000010.1"/>
</dbReference>
<evidence type="ECO:0000313" key="1">
    <source>
        <dbReference type="EMBL" id="OLF09037.1"/>
    </source>
</evidence>
<dbReference type="InterPro" id="IPR011009">
    <property type="entry name" value="Kinase-like_dom_sf"/>
</dbReference>
<sequence length="269" mass="29182">MATSNPGPAPAVLAAFGISGDPVPLPGGQGGTWRAGALVLKPVEFAAETQWRSQVLAALPDSPEFRISRPVRTVDGAWIAHGWEAGRLVVGAPDVSRTDDVLRAAHAFHAALAHLRRPVFLDRRDNPWSVGDRVAWNELPARTSPPATRLLEPLVRARRPVTLAAQVVHGDLPGNVLFADGLPPAIIDWPVYWRPPAWAYAIAVADALCWYGASPALAARWSHLPDWDQMLLRALIFRIVTHDTVFGPTGWTPDQLDAHRPAIDLAVRG</sequence>
<dbReference type="EMBL" id="MSIF01000010">
    <property type="protein sequence ID" value="OLF09037.1"/>
    <property type="molecule type" value="Genomic_DNA"/>
</dbReference>
<accession>A0A7Z0WKY0</accession>
<organism evidence="1 2">
    <name type="scientific">Actinophytocola xinjiangensis</name>
    <dbReference type="NCBI Taxonomy" id="485602"/>
    <lineage>
        <taxon>Bacteria</taxon>
        <taxon>Bacillati</taxon>
        <taxon>Actinomycetota</taxon>
        <taxon>Actinomycetes</taxon>
        <taxon>Pseudonocardiales</taxon>
        <taxon>Pseudonocardiaceae</taxon>
    </lineage>
</organism>
<dbReference type="InterPro" id="IPR013402">
    <property type="entry name" value="CHP02569"/>
</dbReference>
<dbReference type="SUPFAM" id="SSF56112">
    <property type="entry name" value="Protein kinase-like (PK-like)"/>
    <property type="match status" value="1"/>
</dbReference>
<protein>
    <submittedName>
        <fullName evidence="1">TIGR02569 family protein</fullName>
    </submittedName>
</protein>
<gene>
    <name evidence="1" type="ORF">BLA60_20840</name>
</gene>
<evidence type="ECO:0000313" key="2">
    <source>
        <dbReference type="Proteomes" id="UP000185696"/>
    </source>
</evidence>
<reference evidence="1 2" key="1">
    <citation type="submission" date="2016-12" db="EMBL/GenBank/DDBJ databases">
        <title>The draft genome sequence of Actinophytocola xinjiangensis.</title>
        <authorList>
            <person name="Wang W."/>
            <person name="Yuan L."/>
        </authorList>
    </citation>
    <scope>NUCLEOTIDE SEQUENCE [LARGE SCALE GENOMIC DNA]</scope>
    <source>
        <strain evidence="1 2">CGMCC 4.4663</strain>
    </source>
</reference>
<dbReference type="Proteomes" id="UP000185696">
    <property type="component" value="Unassembled WGS sequence"/>
</dbReference>
<name>A0A7Z0WKY0_9PSEU</name>
<comment type="caution">
    <text evidence="1">The sequence shown here is derived from an EMBL/GenBank/DDBJ whole genome shotgun (WGS) entry which is preliminary data.</text>
</comment>
<keyword evidence="2" id="KW-1185">Reference proteome</keyword>
<proteinExistence type="predicted"/>
<dbReference type="NCBIfam" id="TIGR02569">
    <property type="entry name" value="TIGR02569_actnb"/>
    <property type="match status" value="1"/>
</dbReference>